<dbReference type="Proteomes" id="UP001499910">
    <property type="component" value="Unassembled WGS sequence"/>
</dbReference>
<keyword evidence="3" id="KW-1185">Reference proteome</keyword>
<evidence type="ECO:0000256" key="1">
    <source>
        <dbReference type="SAM" id="Phobius"/>
    </source>
</evidence>
<keyword evidence="1" id="KW-1133">Transmembrane helix</keyword>
<organism evidence="2 3">
    <name type="scientific">[Roseibacterium] beibuensis</name>
    <dbReference type="NCBI Taxonomy" id="1193142"/>
    <lineage>
        <taxon>Bacteria</taxon>
        <taxon>Pseudomonadati</taxon>
        <taxon>Pseudomonadota</taxon>
        <taxon>Alphaproteobacteria</taxon>
        <taxon>Rhodobacterales</taxon>
        <taxon>Roseobacteraceae</taxon>
        <taxon>Roseicyclus</taxon>
    </lineage>
</organism>
<evidence type="ECO:0000313" key="2">
    <source>
        <dbReference type="EMBL" id="GAA5073270.1"/>
    </source>
</evidence>
<gene>
    <name evidence="2" type="ORF">GCM10023209_18960</name>
</gene>
<dbReference type="EMBL" id="BAABHW010000002">
    <property type="protein sequence ID" value="GAA5073270.1"/>
    <property type="molecule type" value="Genomic_DNA"/>
</dbReference>
<name>A0ABP9LAN5_9RHOB</name>
<reference evidence="3" key="1">
    <citation type="journal article" date="2019" name="Int. J. Syst. Evol. Microbiol.">
        <title>The Global Catalogue of Microorganisms (GCM) 10K type strain sequencing project: providing services to taxonomists for standard genome sequencing and annotation.</title>
        <authorList>
            <consortium name="The Broad Institute Genomics Platform"/>
            <consortium name="The Broad Institute Genome Sequencing Center for Infectious Disease"/>
            <person name="Wu L."/>
            <person name="Ma J."/>
        </authorList>
    </citation>
    <scope>NUCLEOTIDE SEQUENCE [LARGE SCALE GENOMIC DNA]</scope>
    <source>
        <strain evidence="3">JCM 18015</strain>
    </source>
</reference>
<protein>
    <submittedName>
        <fullName evidence="2">Uncharacterized protein</fullName>
    </submittedName>
</protein>
<keyword evidence="1" id="KW-0472">Membrane</keyword>
<accession>A0ABP9LAN5</accession>
<proteinExistence type="predicted"/>
<comment type="caution">
    <text evidence="2">The sequence shown here is derived from an EMBL/GenBank/DDBJ whole genome shotgun (WGS) entry which is preliminary data.</text>
</comment>
<evidence type="ECO:0000313" key="3">
    <source>
        <dbReference type="Proteomes" id="UP001499910"/>
    </source>
</evidence>
<keyword evidence="1" id="KW-0812">Transmembrane</keyword>
<feature type="transmembrane region" description="Helical" evidence="1">
    <location>
        <begin position="59"/>
        <end position="79"/>
    </location>
</feature>
<sequence>MPDVPSIGHVHYRVVEGEGDALAPAVRQTEPQTRAGDVPPVKPGWAGVTISFDRMALRVLFVALVPVSLLCFVSPWRVVDFWMHNDVDWQGWPMAGSGAPVSACA</sequence>